<dbReference type="Pfam" id="PF00364">
    <property type="entry name" value="Biotin_lipoyl"/>
    <property type="match status" value="1"/>
</dbReference>
<dbReference type="InterPro" id="IPR003016">
    <property type="entry name" value="2-oxoA_DH_lipoyl-BS"/>
</dbReference>
<evidence type="ECO:0000313" key="8">
    <source>
        <dbReference type="Proteomes" id="UP001519460"/>
    </source>
</evidence>
<evidence type="ECO:0000259" key="6">
    <source>
        <dbReference type="PROSITE" id="PS51826"/>
    </source>
</evidence>
<keyword evidence="4" id="KW-0012">Acyltransferase</keyword>
<dbReference type="PROSITE" id="PS51826">
    <property type="entry name" value="PSBD"/>
    <property type="match status" value="1"/>
</dbReference>
<dbReference type="InterPro" id="IPR000089">
    <property type="entry name" value="Biotin_lipoyl"/>
</dbReference>
<sequence length="453" mass="49216">MSATGGGGLGRMSSILNGLRLILSRTPVHHAAVRHFYLQRACEAVHKVEMPSLSPTMEMGTIVKWHKKEGDTIVPGDVLCDIQTDKAVVSMEYEDEGVLAKILKPDNSADIKVGALIALMVDEGDDWKGVEKNRGWLMDHLKTGQHLVGPSVRKLLEEYRLSIFDVPRSGPKGSMLKGDVLGYLKAKGLPKPAIKFKLQAAQKEAEDSKGQPRWHDMPLSTMRKTIAKRLTESKTTVPHAYAAIECSTGPVTKLRKKLAGVYVSEGVKVSMNDFIIKAAGYALEKSPRVNAVWQGKVLKLVHNIDISIAVATENGLITPIVTSVPLLSVAEVSAMVKDLAKRAREGKLKPEQYQGGTFTISNLGMYGIKEFSAIINLPQIAIMAVGGAHASVGENNAFEHKMTATLSFDCRAIDETEATRFLEAFRSALENPDLMMVGSLVMSHPELAVGLAV</sequence>
<dbReference type="SUPFAM" id="SSF51230">
    <property type="entry name" value="Single hybrid motif"/>
    <property type="match status" value="1"/>
</dbReference>
<evidence type="ECO:0000256" key="3">
    <source>
        <dbReference type="ARBA" id="ARBA00022946"/>
    </source>
</evidence>
<evidence type="ECO:0000313" key="7">
    <source>
        <dbReference type="EMBL" id="KAK7486688.1"/>
    </source>
</evidence>
<dbReference type="Pfam" id="PF00198">
    <property type="entry name" value="2-oxoacid_dh"/>
    <property type="match status" value="1"/>
</dbReference>
<gene>
    <name evidence="7" type="ORF">BaRGS_00022089</name>
</gene>
<dbReference type="PROSITE" id="PS00189">
    <property type="entry name" value="LIPOYL"/>
    <property type="match status" value="1"/>
</dbReference>
<dbReference type="Gene3D" id="4.10.320.10">
    <property type="entry name" value="E3-binding domain"/>
    <property type="match status" value="1"/>
</dbReference>
<dbReference type="InterPro" id="IPR001078">
    <property type="entry name" value="2-oxoacid_DH_actylTfrase"/>
</dbReference>
<evidence type="ECO:0000259" key="5">
    <source>
        <dbReference type="PROSITE" id="PS50968"/>
    </source>
</evidence>
<dbReference type="InterPro" id="IPR004167">
    <property type="entry name" value="PSBD"/>
</dbReference>
<dbReference type="EC" id="2.3.1.-" evidence="4"/>
<dbReference type="SUPFAM" id="SSF52777">
    <property type="entry name" value="CoA-dependent acyltransferases"/>
    <property type="match status" value="1"/>
</dbReference>
<comment type="caution">
    <text evidence="7">The sequence shown here is derived from an EMBL/GenBank/DDBJ whole genome shotgun (WGS) entry which is preliminary data.</text>
</comment>
<comment type="similarity">
    <text evidence="1 4">Belongs to the 2-oxoacid dehydrogenase family.</text>
</comment>
<keyword evidence="3" id="KW-0809">Transit peptide</keyword>
<dbReference type="Gene3D" id="3.30.559.10">
    <property type="entry name" value="Chloramphenicol acetyltransferase-like domain"/>
    <property type="match status" value="1"/>
</dbReference>
<evidence type="ECO:0000256" key="4">
    <source>
        <dbReference type="RuleBase" id="RU003423"/>
    </source>
</evidence>
<dbReference type="GO" id="GO:0045333">
    <property type="term" value="P:cellular respiration"/>
    <property type="evidence" value="ECO:0007669"/>
    <property type="project" value="UniProtKB-ARBA"/>
</dbReference>
<dbReference type="PROSITE" id="PS50968">
    <property type="entry name" value="BIOTINYL_LIPOYL"/>
    <property type="match status" value="1"/>
</dbReference>
<dbReference type="CDD" id="cd06849">
    <property type="entry name" value="lipoyl_domain"/>
    <property type="match status" value="1"/>
</dbReference>
<evidence type="ECO:0000256" key="2">
    <source>
        <dbReference type="ARBA" id="ARBA00022823"/>
    </source>
</evidence>
<dbReference type="PANTHER" id="PTHR23151:SF90">
    <property type="entry name" value="DIHYDROLIPOYLLYSINE-RESIDUE ACETYLTRANSFERASE COMPONENT OF PYRUVATE DEHYDROGENASE COMPLEX, MITOCHONDRIAL-RELATED"/>
    <property type="match status" value="1"/>
</dbReference>
<keyword evidence="4" id="KW-0808">Transferase</keyword>
<keyword evidence="8" id="KW-1185">Reference proteome</keyword>
<accession>A0ABD0KI04</accession>
<proteinExistence type="inferred from homology"/>
<dbReference type="Proteomes" id="UP001519460">
    <property type="component" value="Unassembled WGS sequence"/>
</dbReference>
<dbReference type="AlphaFoldDB" id="A0ABD0KI04"/>
<dbReference type="GO" id="GO:0016746">
    <property type="term" value="F:acyltransferase activity"/>
    <property type="evidence" value="ECO:0007669"/>
    <property type="project" value="UniProtKB-KW"/>
</dbReference>
<protein>
    <recommendedName>
        <fullName evidence="4">Dihydrolipoamide acetyltransferase component of pyruvate dehydrogenase complex</fullName>
        <ecNumber evidence="4">2.3.1.-</ecNumber>
    </recommendedName>
</protein>
<name>A0ABD0KI04_9CAEN</name>
<dbReference type="InterPro" id="IPR023213">
    <property type="entry name" value="CAT-like_dom_sf"/>
</dbReference>
<feature type="domain" description="Peripheral subunit-binding (PSBD)" evidence="6">
    <location>
        <begin position="147"/>
        <end position="184"/>
    </location>
</feature>
<feature type="domain" description="Lipoyl-binding" evidence="5">
    <location>
        <begin position="45"/>
        <end position="121"/>
    </location>
</feature>
<comment type="cofactor">
    <cofactor evidence="4">
        <name>(R)-lipoate</name>
        <dbReference type="ChEBI" id="CHEBI:83088"/>
    </cofactor>
</comment>
<dbReference type="SUPFAM" id="SSF47005">
    <property type="entry name" value="Peripheral subunit-binding domain of 2-oxo acid dehydrogenase complex"/>
    <property type="match status" value="1"/>
</dbReference>
<dbReference type="InterPro" id="IPR036625">
    <property type="entry name" value="E3-bd_dom_sf"/>
</dbReference>
<dbReference type="InterPro" id="IPR011053">
    <property type="entry name" value="Single_hybrid_motif"/>
</dbReference>
<evidence type="ECO:0000256" key="1">
    <source>
        <dbReference type="ARBA" id="ARBA00007317"/>
    </source>
</evidence>
<keyword evidence="2 4" id="KW-0450">Lipoyl</keyword>
<dbReference type="FunFam" id="2.40.50.100:FF:000010">
    <property type="entry name" value="Acetyltransferase component of pyruvate dehydrogenase complex"/>
    <property type="match status" value="1"/>
</dbReference>
<reference evidence="7 8" key="1">
    <citation type="journal article" date="2023" name="Sci. Data">
        <title>Genome assembly of the Korean intertidal mud-creeper Batillaria attramentaria.</title>
        <authorList>
            <person name="Patra A.K."/>
            <person name="Ho P.T."/>
            <person name="Jun S."/>
            <person name="Lee S.J."/>
            <person name="Kim Y."/>
            <person name="Won Y.J."/>
        </authorList>
    </citation>
    <scope>NUCLEOTIDE SEQUENCE [LARGE SCALE GENOMIC DNA]</scope>
    <source>
        <strain evidence="7">Wonlab-2016</strain>
    </source>
</reference>
<dbReference type="Gene3D" id="2.40.50.100">
    <property type="match status" value="1"/>
</dbReference>
<dbReference type="EMBL" id="JACVVK020000175">
    <property type="protein sequence ID" value="KAK7486688.1"/>
    <property type="molecule type" value="Genomic_DNA"/>
</dbReference>
<dbReference type="PANTHER" id="PTHR23151">
    <property type="entry name" value="DIHYDROLIPOAMIDE ACETYL/SUCCINYL-TRANSFERASE-RELATED"/>
    <property type="match status" value="1"/>
</dbReference>
<dbReference type="InterPro" id="IPR045257">
    <property type="entry name" value="E2/Pdx1"/>
</dbReference>
<organism evidence="7 8">
    <name type="scientific">Batillaria attramentaria</name>
    <dbReference type="NCBI Taxonomy" id="370345"/>
    <lineage>
        <taxon>Eukaryota</taxon>
        <taxon>Metazoa</taxon>
        <taxon>Spiralia</taxon>
        <taxon>Lophotrochozoa</taxon>
        <taxon>Mollusca</taxon>
        <taxon>Gastropoda</taxon>
        <taxon>Caenogastropoda</taxon>
        <taxon>Sorbeoconcha</taxon>
        <taxon>Cerithioidea</taxon>
        <taxon>Batillariidae</taxon>
        <taxon>Batillaria</taxon>
    </lineage>
</organism>